<dbReference type="EMBL" id="FUWV01000002">
    <property type="protein sequence ID" value="SJZ42943.1"/>
    <property type="molecule type" value="Genomic_DNA"/>
</dbReference>
<dbReference type="RefSeq" id="WP_159454651.1">
    <property type="nucleotide sequence ID" value="NZ_FUWV01000002.1"/>
</dbReference>
<dbReference type="AlphaFoldDB" id="A0A1T4KKQ1"/>
<dbReference type="Proteomes" id="UP000196365">
    <property type="component" value="Unassembled WGS sequence"/>
</dbReference>
<protein>
    <submittedName>
        <fullName evidence="2">Uncharacterized protein</fullName>
    </submittedName>
</protein>
<sequence>MTNNMKNTMLIGSTIGVSAIATYSMYKRSKNNRKPLNKMLNRISKTAGNMF</sequence>
<name>A0A1T4KKQ1_9FIRM</name>
<accession>A0A1T4KKQ1</accession>
<keyword evidence="3" id="KW-1185">Reference proteome</keyword>
<organism evidence="2 3">
    <name type="scientific">Garciella nitratireducens DSM 15102</name>
    <dbReference type="NCBI Taxonomy" id="1121911"/>
    <lineage>
        <taxon>Bacteria</taxon>
        <taxon>Bacillati</taxon>
        <taxon>Bacillota</taxon>
        <taxon>Clostridia</taxon>
        <taxon>Eubacteriales</taxon>
        <taxon>Eubacteriaceae</taxon>
        <taxon>Garciella</taxon>
    </lineage>
</organism>
<feature type="transmembrane region" description="Helical" evidence="1">
    <location>
        <begin position="6"/>
        <end position="26"/>
    </location>
</feature>
<evidence type="ECO:0000256" key="1">
    <source>
        <dbReference type="SAM" id="Phobius"/>
    </source>
</evidence>
<gene>
    <name evidence="2" type="ORF">SAMN02745973_00580</name>
</gene>
<evidence type="ECO:0000313" key="2">
    <source>
        <dbReference type="EMBL" id="SJZ42943.1"/>
    </source>
</evidence>
<evidence type="ECO:0000313" key="3">
    <source>
        <dbReference type="Proteomes" id="UP000196365"/>
    </source>
</evidence>
<keyword evidence="1" id="KW-0812">Transmembrane</keyword>
<keyword evidence="1" id="KW-1133">Transmembrane helix</keyword>
<reference evidence="2 3" key="1">
    <citation type="submission" date="2017-02" db="EMBL/GenBank/DDBJ databases">
        <authorList>
            <person name="Peterson S.W."/>
        </authorList>
    </citation>
    <scope>NUCLEOTIDE SEQUENCE [LARGE SCALE GENOMIC DNA]</scope>
    <source>
        <strain evidence="2 3">DSM 15102</strain>
    </source>
</reference>
<keyword evidence="1" id="KW-0472">Membrane</keyword>
<proteinExistence type="predicted"/>